<name>A0AAD7TBK6_9TELE</name>
<dbReference type="EMBL" id="JAINUG010000003">
    <property type="protein sequence ID" value="KAJ8417947.1"/>
    <property type="molecule type" value="Genomic_DNA"/>
</dbReference>
<reference evidence="1" key="1">
    <citation type="journal article" date="2023" name="Science">
        <title>Genome structures resolve the early diversification of teleost fishes.</title>
        <authorList>
            <person name="Parey E."/>
            <person name="Louis A."/>
            <person name="Montfort J."/>
            <person name="Bouchez O."/>
            <person name="Roques C."/>
            <person name="Iampietro C."/>
            <person name="Lluch J."/>
            <person name="Castinel A."/>
            <person name="Donnadieu C."/>
            <person name="Desvignes T."/>
            <person name="Floi Bucao C."/>
            <person name="Jouanno E."/>
            <person name="Wen M."/>
            <person name="Mejri S."/>
            <person name="Dirks R."/>
            <person name="Jansen H."/>
            <person name="Henkel C."/>
            <person name="Chen W.J."/>
            <person name="Zahm M."/>
            <person name="Cabau C."/>
            <person name="Klopp C."/>
            <person name="Thompson A.W."/>
            <person name="Robinson-Rechavi M."/>
            <person name="Braasch I."/>
            <person name="Lecointre G."/>
            <person name="Bobe J."/>
            <person name="Postlethwait J.H."/>
            <person name="Berthelot C."/>
            <person name="Roest Crollius H."/>
            <person name="Guiguen Y."/>
        </authorList>
    </citation>
    <scope>NUCLEOTIDE SEQUENCE</scope>
    <source>
        <strain evidence="1">NC1722</strain>
    </source>
</reference>
<gene>
    <name evidence="1" type="ORF">AAFF_G00227900</name>
</gene>
<accession>A0AAD7TBK6</accession>
<evidence type="ECO:0000313" key="1">
    <source>
        <dbReference type="EMBL" id="KAJ8417947.1"/>
    </source>
</evidence>
<comment type="caution">
    <text evidence="1">The sequence shown here is derived from an EMBL/GenBank/DDBJ whole genome shotgun (WGS) entry which is preliminary data.</text>
</comment>
<keyword evidence="2" id="KW-1185">Reference proteome</keyword>
<evidence type="ECO:0000313" key="2">
    <source>
        <dbReference type="Proteomes" id="UP001221898"/>
    </source>
</evidence>
<organism evidence="1 2">
    <name type="scientific">Aldrovandia affinis</name>
    <dbReference type="NCBI Taxonomy" id="143900"/>
    <lineage>
        <taxon>Eukaryota</taxon>
        <taxon>Metazoa</taxon>
        <taxon>Chordata</taxon>
        <taxon>Craniata</taxon>
        <taxon>Vertebrata</taxon>
        <taxon>Euteleostomi</taxon>
        <taxon>Actinopterygii</taxon>
        <taxon>Neopterygii</taxon>
        <taxon>Teleostei</taxon>
        <taxon>Notacanthiformes</taxon>
        <taxon>Halosauridae</taxon>
        <taxon>Aldrovandia</taxon>
    </lineage>
</organism>
<dbReference type="Proteomes" id="UP001221898">
    <property type="component" value="Unassembled WGS sequence"/>
</dbReference>
<protein>
    <submittedName>
        <fullName evidence="1">Uncharacterized protein</fullName>
    </submittedName>
</protein>
<dbReference type="AlphaFoldDB" id="A0AAD7TBK6"/>
<proteinExistence type="predicted"/>
<sequence>MEEKIILAVYDHPELYDLSETQTNPGSSLDMENALLDFQVQWSKLAQELATCKEELVSSERKRQIWR</sequence>